<comment type="caution">
    <text evidence="1">The sequence shown here is derived from an EMBL/GenBank/DDBJ whole genome shotgun (WGS) entry which is preliminary data.</text>
</comment>
<evidence type="ECO:0000313" key="1">
    <source>
        <dbReference type="EMBL" id="GEM81910.1"/>
    </source>
</evidence>
<protein>
    <submittedName>
        <fullName evidence="1">Uncharacterized protein</fullName>
    </submittedName>
</protein>
<accession>A0A511QWZ5</accession>
<evidence type="ECO:0000313" key="2">
    <source>
        <dbReference type="Proteomes" id="UP000321197"/>
    </source>
</evidence>
<dbReference type="EMBL" id="BJXL01000001">
    <property type="protein sequence ID" value="GEM81910.1"/>
    <property type="molecule type" value="Genomic_DNA"/>
</dbReference>
<gene>
    <name evidence="1" type="ORF">MHY01S_00760</name>
</gene>
<dbReference type="RefSeq" id="WP_119340528.1">
    <property type="nucleotide sequence ID" value="NZ_BJXL01000001.1"/>
</dbReference>
<dbReference type="AlphaFoldDB" id="A0A511QWZ5"/>
<dbReference type="Proteomes" id="UP000321197">
    <property type="component" value="Unassembled WGS sequence"/>
</dbReference>
<name>A0A511QWZ5_9DEIN</name>
<organism evidence="1 2">
    <name type="scientific">Meiothermus hypogaeus NBRC 106114</name>
    <dbReference type="NCBI Taxonomy" id="1227553"/>
    <lineage>
        <taxon>Bacteria</taxon>
        <taxon>Thermotogati</taxon>
        <taxon>Deinococcota</taxon>
        <taxon>Deinococci</taxon>
        <taxon>Thermales</taxon>
        <taxon>Thermaceae</taxon>
        <taxon>Meiothermus</taxon>
    </lineage>
</organism>
<proteinExistence type="predicted"/>
<sequence length="96" mass="11020">MPSARGLQALKQARPDKAANLEQLLAFLHDRPGVTVQIRCAELETAVRFNGLEEENGQVQPRYGIYLYTLREWLEVGESTFRTYLGQYGPYTWEEA</sequence>
<reference evidence="1 2" key="1">
    <citation type="submission" date="2019-07" db="EMBL/GenBank/DDBJ databases">
        <title>Whole genome shotgun sequence of Meiothermus hypogaeus NBRC 106114.</title>
        <authorList>
            <person name="Hosoyama A."/>
            <person name="Uohara A."/>
            <person name="Ohji S."/>
            <person name="Ichikawa N."/>
        </authorList>
    </citation>
    <scope>NUCLEOTIDE SEQUENCE [LARGE SCALE GENOMIC DNA]</scope>
    <source>
        <strain evidence="1 2">NBRC 106114</strain>
    </source>
</reference>
<dbReference type="OrthoDB" id="26407at2"/>